<reference evidence="2 3" key="1">
    <citation type="submission" date="2017-02" db="EMBL/GenBank/DDBJ databases">
        <title>Complete genome sequences of Mycobacterium kansasii strains isolated from rhesus macaques.</title>
        <authorList>
            <person name="Panda A."/>
            <person name="Nagaraj S."/>
            <person name="Zhao X."/>
            <person name="Tettelin H."/>
            <person name="Detolla L.J."/>
        </authorList>
    </citation>
    <scope>NUCLEOTIDE SEQUENCE [LARGE SCALE GENOMIC DNA]</scope>
    <source>
        <strain evidence="2 3">11-3813</strain>
    </source>
</reference>
<comment type="caution">
    <text evidence="2">The sequence shown here is derived from an EMBL/GenBank/DDBJ whole genome shotgun (WGS) entry which is preliminary data.</text>
</comment>
<dbReference type="Proteomes" id="UP000189229">
    <property type="component" value="Unassembled WGS sequence"/>
</dbReference>
<dbReference type="AlphaFoldDB" id="A0A1V3X3D5"/>
<organism evidence="2 3">
    <name type="scientific">Mycobacterium kansasii</name>
    <dbReference type="NCBI Taxonomy" id="1768"/>
    <lineage>
        <taxon>Bacteria</taxon>
        <taxon>Bacillati</taxon>
        <taxon>Actinomycetota</taxon>
        <taxon>Actinomycetes</taxon>
        <taxon>Mycobacteriales</taxon>
        <taxon>Mycobacteriaceae</taxon>
        <taxon>Mycobacterium</taxon>
    </lineage>
</organism>
<protein>
    <submittedName>
        <fullName evidence="2">Putative d-amino acid oxidase</fullName>
    </submittedName>
</protein>
<proteinExistence type="predicted"/>
<accession>A0A1V3X3D5</accession>
<evidence type="ECO:0000313" key="2">
    <source>
        <dbReference type="EMBL" id="OOK73645.1"/>
    </source>
</evidence>
<evidence type="ECO:0000313" key="3">
    <source>
        <dbReference type="Proteomes" id="UP000189229"/>
    </source>
</evidence>
<feature type="region of interest" description="Disordered" evidence="1">
    <location>
        <begin position="1"/>
        <end position="21"/>
    </location>
</feature>
<dbReference type="EMBL" id="MVBM01000004">
    <property type="protein sequence ID" value="OOK73645.1"/>
    <property type="molecule type" value="Genomic_DNA"/>
</dbReference>
<evidence type="ECO:0000256" key="1">
    <source>
        <dbReference type="SAM" id="MobiDB-lite"/>
    </source>
</evidence>
<feature type="region of interest" description="Disordered" evidence="1">
    <location>
        <begin position="96"/>
        <end position="120"/>
    </location>
</feature>
<gene>
    <name evidence="2" type="ORF">BZL30_4833</name>
</gene>
<sequence length="120" mass="12297">MPGRSGVAGAGLDRRDAAGHDLGGGRAVWGPVFTEPVAKTLAWAAESLRVFGELAKDPATGVRMAPALTVGDLPVDAALPPQVALIPDLRPADPAEIPEGFPAGFRSTLPMIDMPTTSTT</sequence>
<name>A0A1V3X3D5_MYCKA</name>